<accession>A0AA39V1V6</accession>
<evidence type="ECO:0000259" key="1">
    <source>
        <dbReference type="Pfam" id="PF12770"/>
    </source>
</evidence>
<name>A0AA39V1V6_9AGAR</name>
<dbReference type="Gene3D" id="1.25.40.10">
    <property type="entry name" value="Tetratricopeptide repeat domain"/>
    <property type="match status" value="1"/>
</dbReference>
<organism evidence="2 3">
    <name type="scientific">Armillaria luteobubalina</name>
    <dbReference type="NCBI Taxonomy" id="153913"/>
    <lineage>
        <taxon>Eukaryota</taxon>
        <taxon>Fungi</taxon>
        <taxon>Dikarya</taxon>
        <taxon>Basidiomycota</taxon>
        <taxon>Agaricomycotina</taxon>
        <taxon>Agaricomycetes</taxon>
        <taxon>Agaricomycetidae</taxon>
        <taxon>Agaricales</taxon>
        <taxon>Marasmiineae</taxon>
        <taxon>Physalacriaceae</taxon>
        <taxon>Armillaria</taxon>
    </lineage>
</organism>
<dbReference type="Pfam" id="PF12770">
    <property type="entry name" value="CHAT"/>
    <property type="match status" value="1"/>
</dbReference>
<comment type="caution">
    <text evidence="2">The sequence shown here is derived from an EMBL/GenBank/DDBJ whole genome shotgun (WGS) entry which is preliminary data.</text>
</comment>
<dbReference type="AlphaFoldDB" id="A0AA39V1V6"/>
<keyword evidence="3" id="KW-1185">Reference proteome</keyword>
<dbReference type="Proteomes" id="UP001175228">
    <property type="component" value="Unassembled WGS sequence"/>
</dbReference>
<dbReference type="EMBL" id="JAUEPU010000005">
    <property type="protein sequence ID" value="KAK0502200.1"/>
    <property type="molecule type" value="Genomic_DNA"/>
</dbReference>
<feature type="domain" description="CHAT" evidence="1">
    <location>
        <begin position="612"/>
        <end position="731"/>
    </location>
</feature>
<evidence type="ECO:0000313" key="3">
    <source>
        <dbReference type="Proteomes" id="UP001175228"/>
    </source>
</evidence>
<reference evidence="2" key="1">
    <citation type="submission" date="2023-06" db="EMBL/GenBank/DDBJ databases">
        <authorList>
            <consortium name="Lawrence Berkeley National Laboratory"/>
            <person name="Ahrendt S."/>
            <person name="Sahu N."/>
            <person name="Indic B."/>
            <person name="Wong-Bajracharya J."/>
            <person name="Merenyi Z."/>
            <person name="Ke H.-M."/>
            <person name="Monk M."/>
            <person name="Kocsube S."/>
            <person name="Drula E."/>
            <person name="Lipzen A."/>
            <person name="Balint B."/>
            <person name="Henrissat B."/>
            <person name="Andreopoulos B."/>
            <person name="Martin F.M."/>
            <person name="Harder C.B."/>
            <person name="Rigling D."/>
            <person name="Ford K.L."/>
            <person name="Foster G.D."/>
            <person name="Pangilinan J."/>
            <person name="Papanicolaou A."/>
            <person name="Barry K."/>
            <person name="LaButti K."/>
            <person name="Viragh M."/>
            <person name="Koriabine M."/>
            <person name="Yan M."/>
            <person name="Riley R."/>
            <person name="Champramary S."/>
            <person name="Plett K.L."/>
            <person name="Tsai I.J."/>
            <person name="Slot J."/>
            <person name="Sipos G."/>
            <person name="Plett J."/>
            <person name="Nagy L.G."/>
            <person name="Grigoriev I.V."/>
        </authorList>
    </citation>
    <scope>NUCLEOTIDE SEQUENCE</scope>
    <source>
        <strain evidence="2">HWK02</strain>
    </source>
</reference>
<protein>
    <submittedName>
        <fullName evidence="2">CHAT domain-containing protein</fullName>
    </submittedName>
</protein>
<dbReference type="InterPro" id="IPR024983">
    <property type="entry name" value="CHAT_dom"/>
</dbReference>
<proteinExistence type="predicted"/>
<sequence>MQLMECFEQFGCEDDLQNAIYALGRSVSFTSDSDPDKPSCLNNLCGAFLNRFQLLGDSRDIDQAIKLGNDAVALANGDGDNQPNYFNNLSNCYARRFKFLGNQDDLNSAVSAAELAVSVSTEGNPRKPAFLYTLACRRSDRSERLGELDDINSAIEMGQLAFSLAAEGDELKAMALHTVTCSLHDRFERLGNSDDLEEAISKNRKAIDLIPEGFPRDFRMLHSLSGSLRERFQLFGDPADLDEAIVKGMDATDALPSRCLEKPGILNNVSGCFFRRFELNADFNDLTEAISLLQTTSLLKSAALSPTGPPFTRLQAALHWGGVRLIVDFPSTLEAIKLTVELYPRLAWTGKSIAERHRQLARAAAYSLILEYADTALEFLETGRAIVWSQLHNLRSPVEFLSDTHPGLAERLSQHFKELTMEETAREQRRLATEWDSFEDFLGPKKLATLKNAAKLGPVILLNAYCSGCDALIVIPGLDDVIHIPLKNFSYNKAEMLQKRLSKSLSVLGVRTRASQPAYGTSNNDVFVKVLKELWLCIVKPVLDGLAFSPSFLPIHATGDYDTNKPGTKLSDYVISSYTPTLTILLDKLKRTRTFEGLLAISQPNTPGLSCLLEEATPDAVLDGMSTCNWVHMACHAMQKKAKPLDSTFHLHPSLNYPDGHLPLSHVITKSFPEADFAYLSACQTATGDKSLVEESVHLAAGMLMAGYQSVIATLWSIRDVDAPLIADEVYS</sequence>
<gene>
    <name evidence="2" type="ORF">EDD18DRAFT_1306694</name>
</gene>
<evidence type="ECO:0000313" key="2">
    <source>
        <dbReference type="EMBL" id="KAK0502200.1"/>
    </source>
</evidence>
<dbReference type="InterPro" id="IPR011990">
    <property type="entry name" value="TPR-like_helical_dom_sf"/>
</dbReference>